<feature type="binding site" evidence="13 15">
    <location>
        <position position="311"/>
    </location>
    <ligand>
        <name>substrate</name>
    </ligand>
</feature>
<accession>S0NUZ4</accession>
<evidence type="ECO:0000256" key="12">
    <source>
        <dbReference type="ARBA" id="ARBA00061081"/>
    </source>
</evidence>
<dbReference type="CDD" id="cd00430">
    <property type="entry name" value="PLPDE_III_AR"/>
    <property type="match status" value="1"/>
</dbReference>
<dbReference type="eggNOG" id="COG0787">
    <property type="taxonomic scope" value="Bacteria"/>
</dbReference>
<dbReference type="PROSITE" id="PS00395">
    <property type="entry name" value="ALANINE_RACEMASE"/>
    <property type="match status" value="1"/>
</dbReference>
<comment type="similarity">
    <text evidence="11">In the N-terminal section; belongs to the acyltransferase 3 family.</text>
</comment>
<dbReference type="InterPro" id="IPR000821">
    <property type="entry name" value="Ala_racemase"/>
</dbReference>
<dbReference type="OrthoDB" id="9813814at2"/>
<evidence type="ECO:0000256" key="9">
    <source>
        <dbReference type="ARBA" id="ARBA00023235"/>
    </source>
</evidence>
<dbReference type="SUPFAM" id="SSF50621">
    <property type="entry name" value="Alanine racemase C-terminal domain-like"/>
    <property type="match status" value="1"/>
</dbReference>
<dbReference type="SUPFAM" id="SSF51419">
    <property type="entry name" value="PLP-binding barrel"/>
    <property type="match status" value="1"/>
</dbReference>
<comment type="pathway">
    <text evidence="13">Amino-acid biosynthesis; D-alanine biosynthesis; D-alanine from L-alanine: step 1/1.</text>
</comment>
<keyword evidence="6 13" id="KW-0663">Pyridoxal phosphate</keyword>
<evidence type="ECO:0000256" key="14">
    <source>
        <dbReference type="PIRSR" id="PIRSR600821-50"/>
    </source>
</evidence>
<dbReference type="InterPro" id="IPR009006">
    <property type="entry name" value="Ala_racemase/Decarboxylase_C"/>
</dbReference>
<evidence type="ECO:0000259" key="16">
    <source>
        <dbReference type="SMART" id="SM01005"/>
    </source>
</evidence>
<dbReference type="RefSeq" id="WP_016174020.1">
    <property type="nucleotide sequence ID" value="NZ_KE136389.1"/>
</dbReference>
<evidence type="ECO:0000256" key="11">
    <source>
        <dbReference type="ARBA" id="ARBA00060905"/>
    </source>
</evidence>
<dbReference type="AlphaFoldDB" id="S0NUZ4"/>
<protein>
    <recommendedName>
        <fullName evidence="13">Alanine racemase</fullName>
        <ecNumber evidence="13">5.1.1.1</ecNumber>
    </recommendedName>
</protein>
<evidence type="ECO:0000256" key="13">
    <source>
        <dbReference type="HAMAP-Rule" id="MF_01201"/>
    </source>
</evidence>
<dbReference type="NCBIfam" id="TIGR00492">
    <property type="entry name" value="alr"/>
    <property type="match status" value="1"/>
</dbReference>
<comment type="cofactor">
    <cofactor evidence="2 13 14">
        <name>pyridoxal 5'-phosphate</name>
        <dbReference type="ChEBI" id="CHEBI:597326"/>
    </cofactor>
</comment>
<feature type="binding site" evidence="13 15">
    <location>
        <position position="137"/>
    </location>
    <ligand>
        <name>substrate</name>
    </ligand>
</feature>
<dbReference type="PANTHER" id="PTHR30511:SF0">
    <property type="entry name" value="ALANINE RACEMASE, CATABOLIC-RELATED"/>
    <property type="match status" value="1"/>
</dbReference>
<feature type="domain" description="Alanine racemase C-terminal" evidence="16">
    <location>
        <begin position="243"/>
        <end position="368"/>
    </location>
</feature>
<comment type="subcellular location">
    <subcellularLocation>
        <location evidence="3">Cell membrane</location>
        <topology evidence="3">Multi-pass membrane protein</topology>
    </subcellularLocation>
</comment>
<feature type="modified residue" description="N6-(pyridoxal phosphate)lysine" evidence="13 14">
    <location>
        <position position="39"/>
    </location>
</feature>
<evidence type="ECO:0000256" key="4">
    <source>
        <dbReference type="ARBA" id="ARBA00022475"/>
    </source>
</evidence>
<dbReference type="GO" id="GO:0005886">
    <property type="term" value="C:plasma membrane"/>
    <property type="evidence" value="ECO:0007669"/>
    <property type="project" value="UniProtKB-SubCell"/>
</dbReference>
<dbReference type="InterPro" id="IPR020622">
    <property type="entry name" value="Ala_racemase_pyridoxalP-BS"/>
</dbReference>
<evidence type="ECO:0000256" key="7">
    <source>
        <dbReference type="ARBA" id="ARBA00022989"/>
    </source>
</evidence>
<proteinExistence type="inferred from homology"/>
<evidence type="ECO:0000256" key="8">
    <source>
        <dbReference type="ARBA" id="ARBA00023136"/>
    </source>
</evidence>
<dbReference type="GO" id="GO:0009252">
    <property type="term" value="P:peptidoglycan biosynthetic process"/>
    <property type="evidence" value="ECO:0007669"/>
    <property type="project" value="TreeGrafter"/>
</dbReference>
<keyword evidence="8" id="KW-0472">Membrane</keyword>
<dbReference type="GO" id="GO:0005829">
    <property type="term" value="C:cytosol"/>
    <property type="evidence" value="ECO:0007669"/>
    <property type="project" value="TreeGrafter"/>
</dbReference>
<evidence type="ECO:0000256" key="2">
    <source>
        <dbReference type="ARBA" id="ARBA00001933"/>
    </source>
</evidence>
<comment type="caution">
    <text evidence="17">The sequence shown here is derived from an EMBL/GenBank/DDBJ whole genome shotgun (WGS) entry which is preliminary data.</text>
</comment>
<gene>
    <name evidence="17" type="ORF">OMQ_00209</name>
</gene>
<dbReference type="Gene3D" id="3.20.20.10">
    <property type="entry name" value="Alanine racemase"/>
    <property type="match status" value="1"/>
</dbReference>
<dbReference type="SMART" id="SM01005">
    <property type="entry name" value="Ala_racemase_C"/>
    <property type="match status" value="1"/>
</dbReference>
<name>S0NUZ4_9ENTE</name>
<dbReference type="PANTHER" id="PTHR30511">
    <property type="entry name" value="ALANINE RACEMASE"/>
    <property type="match status" value="1"/>
</dbReference>
<dbReference type="Proteomes" id="UP000014136">
    <property type="component" value="Unassembled WGS sequence"/>
</dbReference>
<dbReference type="InterPro" id="IPR011079">
    <property type="entry name" value="Ala_racemase_C"/>
</dbReference>
<sequence>MAISYHRPTKIIVDLQAIKQNLKNELAHNQGKDVFVAVKANGYGHGAVPVSKAALESGVTGLCVATIDEAIELRESGIDAPILCLGIVAISVLPLALTYDITIPVATLDWLYAADEALKTATKPLNIHIAVDTGMGRIGFVHPEDVQTAALFLDSVETMTWEGIFTHFSTADQEEDMYWQKQNQRFQEVLTQLPRLPRYVHVSNSATSIWHDDLGNMVRFGIAMYGLNPSGTALVESYPLYPALSLVSELVQVKQVPQGEGIGYGKTYETSEEEWIGTVPIGYADGYIRKMQGFHVLVEGQVCEIVGRVCMDQLMIRLPKEVAIGTRVTLIGKDCGNEITLQEVAEHVGTIHYEVSCLFSERIPREYI</sequence>
<comment type="function">
    <text evidence="13">Catalyzes the interconversion of L-alanine and D-alanine. May also act on other amino acids.</text>
</comment>
<feature type="active site" description="Proton acceptor; specific for D-alanine" evidence="13">
    <location>
        <position position="39"/>
    </location>
</feature>
<dbReference type="GO" id="GO:0046677">
    <property type="term" value="P:response to antibiotic"/>
    <property type="evidence" value="ECO:0007669"/>
    <property type="project" value="UniProtKB-KW"/>
</dbReference>
<dbReference type="Gene3D" id="2.40.37.10">
    <property type="entry name" value="Lyase, Ornithine Decarboxylase, Chain A, domain 1"/>
    <property type="match status" value="1"/>
</dbReference>
<dbReference type="Pfam" id="PF00842">
    <property type="entry name" value="Ala_racemase_C"/>
    <property type="match status" value="1"/>
</dbReference>
<dbReference type="GO" id="GO:0008784">
    <property type="term" value="F:alanine racemase activity"/>
    <property type="evidence" value="ECO:0007669"/>
    <property type="project" value="UniProtKB-UniRule"/>
</dbReference>
<dbReference type="HOGENOM" id="CLU_028393_2_1_9"/>
<dbReference type="FunFam" id="3.20.20.10:FF:000002">
    <property type="entry name" value="Alanine racemase"/>
    <property type="match status" value="1"/>
</dbReference>
<keyword evidence="10" id="KW-0046">Antibiotic resistance</keyword>
<dbReference type="InterPro" id="IPR029066">
    <property type="entry name" value="PLP-binding_barrel"/>
</dbReference>
<dbReference type="STRING" id="41997.RV16_GL000983"/>
<reference evidence="17 18" key="1">
    <citation type="submission" date="2013-03" db="EMBL/GenBank/DDBJ databases">
        <title>The Genome Sequence of Enterococcus saccharolyticus ATCC_43076 (Illumina only assembly).</title>
        <authorList>
            <consortium name="The Broad Institute Genomics Platform"/>
            <consortium name="The Broad Institute Genome Sequencing Center for Infectious Disease"/>
            <person name="Earl A."/>
            <person name="Russ C."/>
            <person name="Gilmore M."/>
            <person name="Surin D."/>
            <person name="Walker B."/>
            <person name="Young S."/>
            <person name="Zeng Q."/>
            <person name="Gargeya S."/>
            <person name="Fitzgerald M."/>
            <person name="Haas B."/>
            <person name="Abouelleil A."/>
            <person name="Allen A.W."/>
            <person name="Alvarado L."/>
            <person name="Arachchi H.M."/>
            <person name="Berlin A.M."/>
            <person name="Chapman S.B."/>
            <person name="Gainer-Dewar J."/>
            <person name="Goldberg J."/>
            <person name="Griggs A."/>
            <person name="Gujja S."/>
            <person name="Hansen M."/>
            <person name="Howarth C."/>
            <person name="Imamovic A."/>
            <person name="Ireland A."/>
            <person name="Larimer J."/>
            <person name="McCowan C."/>
            <person name="Murphy C."/>
            <person name="Pearson M."/>
            <person name="Poon T.W."/>
            <person name="Priest M."/>
            <person name="Roberts A."/>
            <person name="Saif S."/>
            <person name="Shea T."/>
            <person name="Sisk P."/>
            <person name="Sykes S."/>
            <person name="Wortman J."/>
            <person name="Nusbaum C."/>
            <person name="Birren B."/>
        </authorList>
    </citation>
    <scope>NUCLEOTIDE SEQUENCE [LARGE SCALE GENOMIC DNA]</scope>
    <source>
        <strain evidence="17 18">ATCC 43076</strain>
    </source>
</reference>
<dbReference type="UniPathway" id="UPA00042">
    <property type="reaction ID" value="UER00497"/>
</dbReference>
<evidence type="ECO:0000313" key="18">
    <source>
        <dbReference type="Proteomes" id="UP000014136"/>
    </source>
</evidence>
<organism evidence="17 18">
    <name type="scientific">Enterococcus saccharolyticus subsp. saccharolyticus ATCC 43076</name>
    <dbReference type="NCBI Taxonomy" id="1139996"/>
    <lineage>
        <taxon>Bacteria</taxon>
        <taxon>Bacillati</taxon>
        <taxon>Bacillota</taxon>
        <taxon>Bacilli</taxon>
        <taxon>Lactobacillales</taxon>
        <taxon>Enterococcaceae</taxon>
        <taxon>Enterococcus</taxon>
    </lineage>
</organism>
<dbReference type="PATRIC" id="fig|1139996.3.peg.198"/>
<evidence type="ECO:0000256" key="15">
    <source>
        <dbReference type="PIRSR" id="PIRSR600821-52"/>
    </source>
</evidence>
<evidence type="ECO:0000256" key="5">
    <source>
        <dbReference type="ARBA" id="ARBA00022692"/>
    </source>
</evidence>
<dbReference type="InterPro" id="IPR001608">
    <property type="entry name" value="Ala_racemase_N"/>
</dbReference>
<evidence type="ECO:0000256" key="6">
    <source>
        <dbReference type="ARBA" id="ARBA00022898"/>
    </source>
</evidence>
<dbReference type="GO" id="GO:0030170">
    <property type="term" value="F:pyridoxal phosphate binding"/>
    <property type="evidence" value="ECO:0007669"/>
    <property type="project" value="UniProtKB-UniRule"/>
</dbReference>
<dbReference type="Pfam" id="PF01168">
    <property type="entry name" value="Ala_racemase_N"/>
    <property type="match status" value="1"/>
</dbReference>
<keyword evidence="9 13" id="KW-0413">Isomerase</keyword>
<evidence type="ECO:0000313" key="17">
    <source>
        <dbReference type="EMBL" id="EOT30505.1"/>
    </source>
</evidence>
<evidence type="ECO:0000256" key="10">
    <source>
        <dbReference type="ARBA" id="ARBA00023251"/>
    </source>
</evidence>
<evidence type="ECO:0000256" key="3">
    <source>
        <dbReference type="ARBA" id="ARBA00004651"/>
    </source>
</evidence>
<dbReference type="GO" id="GO:0030632">
    <property type="term" value="P:D-alanine biosynthetic process"/>
    <property type="evidence" value="ECO:0007669"/>
    <property type="project" value="UniProtKB-UniRule"/>
</dbReference>
<keyword evidence="4" id="KW-1003">Cell membrane</keyword>
<dbReference type="PRINTS" id="PR00992">
    <property type="entry name" value="ALARACEMASE"/>
</dbReference>
<keyword evidence="18" id="KW-1185">Reference proteome</keyword>
<evidence type="ECO:0000256" key="1">
    <source>
        <dbReference type="ARBA" id="ARBA00000316"/>
    </source>
</evidence>
<dbReference type="FunFam" id="2.40.37.10:FF:000006">
    <property type="entry name" value="Alanine racemase"/>
    <property type="match status" value="1"/>
</dbReference>
<comment type="similarity">
    <text evidence="13">Belongs to the alanine racemase family.</text>
</comment>
<dbReference type="EC" id="5.1.1.1" evidence="13"/>
<dbReference type="HAMAP" id="MF_01201">
    <property type="entry name" value="Ala_racemase"/>
    <property type="match status" value="1"/>
</dbReference>
<feature type="active site" description="Proton acceptor; specific for L-alanine" evidence="13">
    <location>
        <position position="264"/>
    </location>
</feature>
<dbReference type="EMBL" id="AHYT01000001">
    <property type="protein sequence ID" value="EOT30505.1"/>
    <property type="molecule type" value="Genomic_DNA"/>
</dbReference>
<comment type="similarity">
    <text evidence="12">In the C-terminal section; belongs to the alanine racemase family.</text>
</comment>
<comment type="catalytic activity">
    <reaction evidence="1 13">
        <text>L-alanine = D-alanine</text>
        <dbReference type="Rhea" id="RHEA:20249"/>
        <dbReference type="ChEBI" id="CHEBI:57416"/>
        <dbReference type="ChEBI" id="CHEBI:57972"/>
        <dbReference type="EC" id="5.1.1.1"/>
    </reaction>
</comment>
<keyword evidence="5" id="KW-0812">Transmembrane</keyword>
<keyword evidence="7" id="KW-1133">Transmembrane helix</keyword>